<dbReference type="InterPro" id="IPR036390">
    <property type="entry name" value="WH_DNA-bd_sf"/>
</dbReference>
<dbReference type="InterPro" id="IPR011711">
    <property type="entry name" value="GntR_C"/>
</dbReference>
<evidence type="ECO:0000256" key="3">
    <source>
        <dbReference type="ARBA" id="ARBA00023163"/>
    </source>
</evidence>
<dbReference type="SUPFAM" id="SSF46785">
    <property type="entry name" value="Winged helix' DNA-binding domain"/>
    <property type="match status" value="1"/>
</dbReference>
<proteinExistence type="predicted"/>
<dbReference type="Gene3D" id="1.20.120.530">
    <property type="entry name" value="GntR ligand-binding domain-like"/>
    <property type="match status" value="1"/>
</dbReference>
<keyword evidence="3" id="KW-0804">Transcription</keyword>
<dbReference type="InterPro" id="IPR000524">
    <property type="entry name" value="Tscrpt_reg_HTH_GntR"/>
</dbReference>
<organism evidence="5 6">
    <name type="scientific">Muricoccus vinaceus</name>
    <dbReference type="NCBI Taxonomy" id="424704"/>
    <lineage>
        <taxon>Bacteria</taxon>
        <taxon>Pseudomonadati</taxon>
        <taxon>Pseudomonadota</taxon>
        <taxon>Alphaproteobacteria</taxon>
        <taxon>Acetobacterales</taxon>
        <taxon>Roseomonadaceae</taxon>
        <taxon>Muricoccus</taxon>
    </lineage>
</organism>
<dbReference type="SMART" id="SM00895">
    <property type="entry name" value="FCD"/>
    <property type="match status" value="1"/>
</dbReference>
<dbReference type="Pfam" id="PF07729">
    <property type="entry name" value="FCD"/>
    <property type="match status" value="1"/>
</dbReference>
<dbReference type="PANTHER" id="PTHR43537">
    <property type="entry name" value="TRANSCRIPTIONAL REGULATOR, GNTR FAMILY"/>
    <property type="match status" value="1"/>
</dbReference>
<dbReference type="PROSITE" id="PS50949">
    <property type="entry name" value="HTH_GNTR"/>
    <property type="match status" value="1"/>
</dbReference>
<dbReference type="CDD" id="cd07377">
    <property type="entry name" value="WHTH_GntR"/>
    <property type="match status" value="1"/>
</dbReference>
<evidence type="ECO:0000259" key="4">
    <source>
        <dbReference type="PROSITE" id="PS50949"/>
    </source>
</evidence>
<reference evidence="5 6" key="1">
    <citation type="submission" date="2024-09" db="EMBL/GenBank/DDBJ databases">
        <authorList>
            <person name="Sun Q."/>
            <person name="Mori K."/>
        </authorList>
    </citation>
    <scope>NUCLEOTIDE SEQUENCE [LARGE SCALE GENOMIC DNA]</scope>
    <source>
        <strain evidence="5 6">CCM 7468</strain>
    </source>
</reference>
<dbReference type="InterPro" id="IPR036388">
    <property type="entry name" value="WH-like_DNA-bd_sf"/>
</dbReference>
<feature type="domain" description="HTH gntR-type" evidence="4">
    <location>
        <begin position="8"/>
        <end position="75"/>
    </location>
</feature>
<name>A0ABV6IPY3_9PROT</name>
<dbReference type="Gene3D" id="1.10.10.10">
    <property type="entry name" value="Winged helix-like DNA-binding domain superfamily/Winged helix DNA-binding domain"/>
    <property type="match status" value="1"/>
</dbReference>
<dbReference type="InterPro" id="IPR008920">
    <property type="entry name" value="TF_FadR/GntR_C"/>
</dbReference>
<evidence type="ECO:0000256" key="1">
    <source>
        <dbReference type="ARBA" id="ARBA00023015"/>
    </source>
</evidence>
<dbReference type="PANTHER" id="PTHR43537:SF24">
    <property type="entry name" value="GLUCONATE OPERON TRANSCRIPTIONAL REPRESSOR"/>
    <property type="match status" value="1"/>
</dbReference>
<keyword evidence="1" id="KW-0805">Transcription regulation</keyword>
<dbReference type="SMART" id="SM00345">
    <property type="entry name" value="HTH_GNTR"/>
    <property type="match status" value="1"/>
</dbReference>
<protein>
    <submittedName>
        <fullName evidence="5">GntR family transcriptional regulator</fullName>
    </submittedName>
</protein>
<comment type="caution">
    <text evidence="5">The sequence shown here is derived from an EMBL/GenBank/DDBJ whole genome shotgun (WGS) entry which is preliminary data.</text>
</comment>
<sequence>MDLRIAPQGVQSQAVDRLREAIVSGHFLPGQRLVEAELCRALGISRGSVREALRRLEGERLVLMTPNRGPSVTELSWEEAAQIYDVRALLEGEAAALSATRATEAQREAMAAALADFDAAAAAADAPARIASTARFYAAMLSGCGNAVIEDVLRGLHARINLLRSRSMSREGRAAESALEMRSILQAIASRAPEAARLAAVKHVQAAREAARHAGTIRSTRAA</sequence>
<evidence type="ECO:0000256" key="2">
    <source>
        <dbReference type="ARBA" id="ARBA00023125"/>
    </source>
</evidence>
<dbReference type="Pfam" id="PF00392">
    <property type="entry name" value="GntR"/>
    <property type="match status" value="1"/>
</dbReference>
<evidence type="ECO:0000313" key="5">
    <source>
        <dbReference type="EMBL" id="MFC0385674.1"/>
    </source>
</evidence>
<accession>A0ABV6IPY3</accession>
<evidence type="ECO:0000313" key="6">
    <source>
        <dbReference type="Proteomes" id="UP001589789"/>
    </source>
</evidence>
<gene>
    <name evidence="5" type="ORF">ACFFIC_08905</name>
</gene>
<dbReference type="EMBL" id="JBHLVZ010000011">
    <property type="protein sequence ID" value="MFC0385674.1"/>
    <property type="molecule type" value="Genomic_DNA"/>
</dbReference>
<keyword evidence="6" id="KW-1185">Reference proteome</keyword>
<dbReference type="RefSeq" id="WP_377049822.1">
    <property type="nucleotide sequence ID" value="NZ_JBHLVZ010000011.1"/>
</dbReference>
<keyword evidence="2" id="KW-0238">DNA-binding</keyword>
<dbReference type="SUPFAM" id="SSF48008">
    <property type="entry name" value="GntR ligand-binding domain-like"/>
    <property type="match status" value="1"/>
</dbReference>
<dbReference type="Proteomes" id="UP001589789">
    <property type="component" value="Unassembled WGS sequence"/>
</dbReference>